<keyword evidence="2" id="KW-0597">Phosphoprotein</keyword>
<dbReference type="Proteomes" id="UP000798808">
    <property type="component" value="Unassembled WGS sequence"/>
</dbReference>
<dbReference type="Pfam" id="PF00501">
    <property type="entry name" value="AMP-binding"/>
    <property type="match status" value="1"/>
</dbReference>
<dbReference type="InterPro" id="IPR045851">
    <property type="entry name" value="AMP-bd_C_sf"/>
</dbReference>
<protein>
    <submittedName>
        <fullName evidence="4">Amino acid adenylation domain-containing protein</fullName>
    </submittedName>
</protein>
<dbReference type="NCBIfam" id="TIGR01733">
    <property type="entry name" value="AA-adenyl-dom"/>
    <property type="match status" value="1"/>
</dbReference>
<sequence>NDTDKDYPKDQVFQELFEQQVIACADHTAIVFENVKMSYDELNRRANQVAHYLRDNGVHTNDIVSILSERSLDMVIGVLGILKSGAAYLPIDPNYPANRIKYFLENSHSSKILINDGLPITNEFEGEIIRINDADILSQPEYNPEIINSVDDLAYMVYTSGSTGNPKGVMIQHKQYLNVTYAWRESYNLSQIPVNLLQMASFSFDVFAGDMSRALLNGGKMVICPEDIRLDPESLYKILETESISLLEATPSLVIPLMNYIKSNDLNTTFLKLVILGSDICKVEDFKTLLNNFGTSMRIVNSYGVTEATIDTSYYEETVDNIPDTGYVPIGKPLGNMEFLILDSDLNLLPTGVVGDLYIGGSGVAKGYFGREDLTIERFINNPFDAGKSLYKTGDLGRWTSDGNMEFLGRSDDQVKIRGFRIELGEIENALLQIEEIKEVIVSVRQESDASKYLCGYYVSPEMIQESDIIEKLRENLPDHMIPYFYVHLEAFPLTPNGKIDKRSLPAPSMEGKADYIPPSNEVESIIVKAWSEVLCRSVDKISTKDNFFEIGGDSMKTMQLKTKLNQSLDRAISIAMFFEYPTIASFAEYLNFEKELEQSQEKSLEVIEEESLNTLNEMLNLMDND</sequence>
<dbReference type="Gene3D" id="2.30.38.10">
    <property type="entry name" value="Luciferase, Domain 3"/>
    <property type="match status" value="1"/>
</dbReference>
<evidence type="ECO:0000256" key="1">
    <source>
        <dbReference type="ARBA" id="ARBA00022450"/>
    </source>
</evidence>
<dbReference type="Gene3D" id="3.40.50.980">
    <property type="match status" value="2"/>
</dbReference>
<dbReference type="InterPro" id="IPR020806">
    <property type="entry name" value="PKS_PP-bd"/>
</dbReference>
<proteinExistence type="predicted"/>
<evidence type="ECO:0000313" key="4">
    <source>
        <dbReference type="EMBL" id="MTI26089.1"/>
    </source>
</evidence>
<dbReference type="InterPro" id="IPR010071">
    <property type="entry name" value="AA_adenyl_dom"/>
</dbReference>
<dbReference type="EMBL" id="SMLW01000562">
    <property type="protein sequence ID" value="MTI26089.1"/>
    <property type="molecule type" value="Genomic_DNA"/>
</dbReference>
<evidence type="ECO:0000313" key="5">
    <source>
        <dbReference type="Proteomes" id="UP000798808"/>
    </source>
</evidence>
<dbReference type="InterPro" id="IPR020845">
    <property type="entry name" value="AMP-binding_CS"/>
</dbReference>
<dbReference type="SUPFAM" id="SSF47336">
    <property type="entry name" value="ACP-like"/>
    <property type="match status" value="1"/>
</dbReference>
<dbReference type="InterPro" id="IPR009081">
    <property type="entry name" value="PP-bd_ACP"/>
</dbReference>
<comment type="caution">
    <text evidence="4">The sequence shown here is derived from an EMBL/GenBank/DDBJ whole genome shotgun (WGS) entry which is preliminary data.</text>
</comment>
<evidence type="ECO:0000256" key="2">
    <source>
        <dbReference type="ARBA" id="ARBA00022553"/>
    </source>
</evidence>
<dbReference type="PROSITE" id="PS00455">
    <property type="entry name" value="AMP_BINDING"/>
    <property type="match status" value="1"/>
</dbReference>
<organism evidence="4 5">
    <name type="scientific">Fulvivirga kasyanovii</name>
    <dbReference type="NCBI Taxonomy" id="396812"/>
    <lineage>
        <taxon>Bacteria</taxon>
        <taxon>Pseudomonadati</taxon>
        <taxon>Bacteroidota</taxon>
        <taxon>Cytophagia</taxon>
        <taxon>Cytophagales</taxon>
        <taxon>Fulvivirgaceae</taxon>
        <taxon>Fulvivirga</taxon>
    </lineage>
</organism>
<dbReference type="SMART" id="SM00823">
    <property type="entry name" value="PKS_PP"/>
    <property type="match status" value="1"/>
</dbReference>
<dbReference type="InterPro" id="IPR000873">
    <property type="entry name" value="AMP-dep_synth/lig_dom"/>
</dbReference>
<dbReference type="Gene3D" id="3.30.300.30">
    <property type="match status" value="1"/>
</dbReference>
<dbReference type="SUPFAM" id="SSF56801">
    <property type="entry name" value="Acetyl-CoA synthetase-like"/>
    <property type="match status" value="1"/>
</dbReference>
<dbReference type="RefSeq" id="WP_155172904.1">
    <property type="nucleotide sequence ID" value="NZ_SMLW01000562.1"/>
</dbReference>
<dbReference type="Pfam" id="PF13193">
    <property type="entry name" value="AMP-binding_C"/>
    <property type="match status" value="1"/>
</dbReference>
<dbReference type="Gene3D" id="1.10.1200.10">
    <property type="entry name" value="ACP-like"/>
    <property type="match status" value="1"/>
</dbReference>
<reference evidence="4 5" key="1">
    <citation type="submission" date="2019-02" db="EMBL/GenBank/DDBJ databases">
        <authorList>
            <person name="Goldberg S.R."/>
            <person name="Haltli B.A."/>
            <person name="Correa H."/>
            <person name="Russell K.G."/>
        </authorList>
    </citation>
    <scope>NUCLEOTIDE SEQUENCE [LARGE SCALE GENOMIC DNA]</scope>
    <source>
        <strain evidence="4 5">JCM 16186</strain>
    </source>
</reference>
<accession>A0ABW9RS11</accession>
<dbReference type="Pfam" id="PF00550">
    <property type="entry name" value="PP-binding"/>
    <property type="match status" value="1"/>
</dbReference>
<keyword evidence="1" id="KW-0596">Phosphopantetheine</keyword>
<dbReference type="InterPro" id="IPR036736">
    <property type="entry name" value="ACP-like_sf"/>
</dbReference>
<dbReference type="PROSITE" id="PS50075">
    <property type="entry name" value="CARRIER"/>
    <property type="match status" value="1"/>
</dbReference>
<dbReference type="PANTHER" id="PTHR45527:SF1">
    <property type="entry name" value="FATTY ACID SYNTHASE"/>
    <property type="match status" value="1"/>
</dbReference>
<gene>
    <name evidence="4" type="ORF">E1163_14120</name>
</gene>
<dbReference type="PANTHER" id="PTHR45527">
    <property type="entry name" value="NONRIBOSOMAL PEPTIDE SYNTHETASE"/>
    <property type="match status" value="1"/>
</dbReference>
<feature type="non-terminal residue" evidence="4">
    <location>
        <position position="1"/>
    </location>
</feature>
<dbReference type="InterPro" id="IPR020459">
    <property type="entry name" value="AMP-binding"/>
</dbReference>
<feature type="domain" description="Carrier" evidence="3">
    <location>
        <begin position="518"/>
        <end position="595"/>
    </location>
</feature>
<evidence type="ECO:0000259" key="3">
    <source>
        <dbReference type="PROSITE" id="PS50075"/>
    </source>
</evidence>
<name>A0ABW9RS11_9BACT</name>
<keyword evidence="5" id="KW-1185">Reference proteome</keyword>
<dbReference type="InterPro" id="IPR025110">
    <property type="entry name" value="AMP-bd_C"/>
</dbReference>
<dbReference type="PRINTS" id="PR00154">
    <property type="entry name" value="AMPBINDING"/>
</dbReference>